<gene>
    <name evidence="9" type="ORF">Zm00014a_001320</name>
</gene>
<dbReference type="PROSITE" id="PS00036">
    <property type="entry name" value="BZIP_BASIC"/>
    <property type="match status" value="1"/>
</dbReference>
<evidence type="ECO:0000256" key="6">
    <source>
        <dbReference type="SAM" id="Coils"/>
    </source>
</evidence>
<feature type="region of interest" description="Disordered" evidence="7">
    <location>
        <begin position="86"/>
        <end position="105"/>
    </location>
</feature>
<evidence type="ECO:0000256" key="3">
    <source>
        <dbReference type="ARBA" id="ARBA00023125"/>
    </source>
</evidence>
<dbReference type="PANTHER" id="PTHR46324:SF16">
    <property type="entry name" value="BZIP DOMAIN-CONTAINING PROTEIN"/>
    <property type="match status" value="1"/>
</dbReference>
<dbReference type="Proteomes" id="UP000251960">
    <property type="component" value="Chromosome 6"/>
</dbReference>
<reference evidence="9" key="1">
    <citation type="journal article" date="2018" name="Nat. Genet.">
        <title>Extensive intraspecific gene order and gene structural variations between Mo17 and other maize genomes.</title>
        <authorList>
            <person name="Sun S."/>
            <person name="Zhou Y."/>
            <person name="Chen J."/>
            <person name="Shi J."/>
            <person name="Zhao H."/>
            <person name="Zhao H."/>
            <person name="Song W."/>
            <person name="Zhang M."/>
            <person name="Cui Y."/>
            <person name="Dong X."/>
            <person name="Liu H."/>
            <person name="Ma X."/>
            <person name="Jiao Y."/>
            <person name="Wang B."/>
            <person name="Wei X."/>
            <person name="Stein J.C."/>
            <person name="Glaubitz J.C."/>
            <person name="Lu F."/>
            <person name="Yu G."/>
            <person name="Liang C."/>
            <person name="Fengler K."/>
            <person name="Li B."/>
            <person name="Rafalski A."/>
            <person name="Schnable P.S."/>
            <person name="Ware D.H."/>
            <person name="Buckler E.S."/>
            <person name="Lai J."/>
        </authorList>
    </citation>
    <scope>NUCLEOTIDE SEQUENCE [LARGE SCALE GENOMIC DNA]</scope>
    <source>
        <tissue evidence="9">Seedling</tissue>
    </source>
</reference>
<dbReference type="CDD" id="cd14702">
    <property type="entry name" value="bZIP_plant_GBF1"/>
    <property type="match status" value="1"/>
</dbReference>
<dbReference type="GO" id="GO:0003700">
    <property type="term" value="F:DNA-binding transcription factor activity"/>
    <property type="evidence" value="ECO:0007669"/>
    <property type="project" value="InterPro"/>
</dbReference>
<dbReference type="SMART" id="SM00338">
    <property type="entry name" value="BRLZ"/>
    <property type="match status" value="1"/>
</dbReference>
<dbReference type="GO" id="GO:0005634">
    <property type="term" value="C:nucleus"/>
    <property type="evidence" value="ECO:0007669"/>
    <property type="project" value="UniProtKB-SubCell"/>
</dbReference>
<keyword evidence="3" id="KW-0238">DNA-binding</keyword>
<name>A0A3L6EAG9_MAIZE</name>
<evidence type="ECO:0000256" key="1">
    <source>
        <dbReference type="ARBA" id="ARBA00004123"/>
    </source>
</evidence>
<dbReference type="Gene3D" id="1.20.5.170">
    <property type="match status" value="1"/>
</dbReference>
<dbReference type="ExpressionAtlas" id="A0A3L6EAG9">
    <property type="expression patterns" value="baseline"/>
</dbReference>
<evidence type="ECO:0000259" key="8">
    <source>
        <dbReference type="PROSITE" id="PS50217"/>
    </source>
</evidence>
<sequence>MHHPAGEVVAGVFLPYLPPAAAAATAPFGFGTGPQSHNHAPADDDGHLLFPCNDDSDLLTLLLPPYSAVGFHYAGQQPLLLHHRHDHDDDKASQAAENRQTHRPRQLLAEERRRRRTASNRESARRSRVRKQKQLGQLWDQVVHLRGDSRDLLDRLNRAIRDCDRVMRDNARLRNERAGLQRRLLDLITDGGDGDDRPF</sequence>
<comment type="caution">
    <text evidence="9">The sequence shown here is derived from an EMBL/GenBank/DDBJ whole genome shotgun (WGS) entry which is preliminary data.</text>
</comment>
<dbReference type="InterPro" id="IPR004827">
    <property type="entry name" value="bZIP"/>
</dbReference>
<protein>
    <recommendedName>
        <fullName evidence="8">BZIP domain-containing protein</fullName>
    </recommendedName>
</protein>
<proteinExistence type="predicted"/>
<keyword evidence="5" id="KW-0539">Nucleus</keyword>
<keyword evidence="2" id="KW-0805">Transcription regulation</keyword>
<dbReference type="SUPFAM" id="SSF57959">
    <property type="entry name" value="Leucine zipper domain"/>
    <property type="match status" value="1"/>
</dbReference>
<dbReference type="PANTHER" id="PTHR46324">
    <property type="entry name" value="BASIC LEUCINE ZIPPER 43-RELATED"/>
    <property type="match status" value="1"/>
</dbReference>
<dbReference type="InterPro" id="IPR045314">
    <property type="entry name" value="bZIP_plant_GBF1"/>
</dbReference>
<keyword evidence="6" id="KW-0175">Coiled coil</keyword>
<evidence type="ECO:0000313" key="9">
    <source>
        <dbReference type="EMBL" id="PWZ17705.1"/>
    </source>
</evidence>
<feature type="region of interest" description="Disordered" evidence="7">
    <location>
        <begin position="111"/>
        <end position="131"/>
    </location>
</feature>
<dbReference type="GO" id="GO:0003677">
    <property type="term" value="F:DNA binding"/>
    <property type="evidence" value="ECO:0007669"/>
    <property type="project" value="UniProtKB-KW"/>
</dbReference>
<dbReference type="AlphaFoldDB" id="A0A3L6EAG9"/>
<dbReference type="Pfam" id="PF00170">
    <property type="entry name" value="bZIP_1"/>
    <property type="match status" value="1"/>
</dbReference>
<feature type="domain" description="BZIP" evidence="8">
    <location>
        <begin position="110"/>
        <end position="173"/>
    </location>
</feature>
<feature type="coiled-coil region" evidence="6">
    <location>
        <begin position="156"/>
        <end position="190"/>
    </location>
</feature>
<dbReference type="FunFam" id="1.20.5.170:FF:000020">
    <property type="entry name" value="BZIP transcription factor"/>
    <property type="match status" value="1"/>
</dbReference>
<evidence type="ECO:0000256" key="7">
    <source>
        <dbReference type="SAM" id="MobiDB-lite"/>
    </source>
</evidence>
<comment type="subcellular location">
    <subcellularLocation>
        <location evidence="1">Nucleus</location>
    </subcellularLocation>
</comment>
<evidence type="ECO:0000256" key="5">
    <source>
        <dbReference type="ARBA" id="ARBA00023242"/>
    </source>
</evidence>
<dbReference type="InterPro" id="IPR046347">
    <property type="entry name" value="bZIP_sf"/>
</dbReference>
<dbReference type="InterPro" id="IPR044521">
    <property type="entry name" value="AtbZIP8/43"/>
</dbReference>
<evidence type="ECO:0000256" key="2">
    <source>
        <dbReference type="ARBA" id="ARBA00023015"/>
    </source>
</evidence>
<evidence type="ECO:0000256" key="4">
    <source>
        <dbReference type="ARBA" id="ARBA00023163"/>
    </source>
</evidence>
<keyword evidence="4" id="KW-0804">Transcription</keyword>
<accession>A0A3L6EAG9</accession>
<dbReference type="PROSITE" id="PS50217">
    <property type="entry name" value="BZIP"/>
    <property type="match status" value="1"/>
</dbReference>
<dbReference type="EMBL" id="NCVQ01000007">
    <property type="protein sequence ID" value="PWZ17705.1"/>
    <property type="molecule type" value="Genomic_DNA"/>
</dbReference>
<organism evidence="9">
    <name type="scientific">Zea mays</name>
    <name type="common">Maize</name>
    <dbReference type="NCBI Taxonomy" id="4577"/>
    <lineage>
        <taxon>Eukaryota</taxon>
        <taxon>Viridiplantae</taxon>
        <taxon>Streptophyta</taxon>
        <taxon>Embryophyta</taxon>
        <taxon>Tracheophyta</taxon>
        <taxon>Spermatophyta</taxon>
        <taxon>Magnoliopsida</taxon>
        <taxon>Liliopsida</taxon>
        <taxon>Poales</taxon>
        <taxon>Poaceae</taxon>
        <taxon>PACMAD clade</taxon>
        <taxon>Panicoideae</taxon>
        <taxon>Andropogonodae</taxon>
        <taxon>Andropogoneae</taxon>
        <taxon>Tripsacinae</taxon>
        <taxon>Zea</taxon>
    </lineage>
</organism>